<evidence type="ECO:0000313" key="3">
    <source>
        <dbReference type="Proteomes" id="UP001205919"/>
    </source>
</evidence>
<accession>A0AAW5K2K1</accession>
<feature type="transmembrane region" description="Helical" evidence="1">
    <location>
        <begin position="13"/>
        <end position="29"/>
    </location>
</feature>
<keyword evidence="1" id="KW-0812">Transmembrane</keyword>
<keyword evidence="3" id="KW-1185">Reference proteome</keyword>
<feature type="transmembrane region" description="Helical" evidence="1">
    <location>
        <begin position="117"/>
        <end position="147"/>
    </location>
</feature>
<dbReference type="AlphaFoldDB" id="A0AAW5K2K1"/>
<feature type="transmembrane region" description="Helical" evidence="1">
    <location>
        <begin position="41"/>
        <end position="63"/>
    </location>
</feature>
<evidence type="ECO:0000313" key="2">
    <source>
        <dbReference type="EMBL" id="MCQ4814662.1"/>
    </source>
</evidence>
<feature type="transmembrane region" description="Helical" evidence="1">
    <location>
        <begin position="201"/>
        <end position="218"/>
    </location>
</feature>
<name>A0AAW5K2K1_9BACT</name>
<protein>
    <submittedName>
        <fullName evidence="2">Uncharacterized protein</fullName>
    </submittedName>
</protein>
<organism evidence="2 3">
    <name type="scientific">Cloacibacillus evryensis</name>
    <dbReference type="NCBI Taxonomy" id="508460"/>
    <lineage>
        <taxon>Bacteria</taxon>
        <taxon>Thermotogati</taxon>
        <taxon>Synergistota</taxon>
        <taxon>Synergistia</taxon>
        <taxon>Synergistales</taxon>
        <taxon>Synergistaceae</taxon>
        <taxon>Cloacibacillus</taxon>
    </lineage>
</organism>
<feature type="transmembrane region" description="Helical" evidence="1">
    <location>
        <begin position="153"/>
        <end position="172"/>
    </location>
</feature>
<evidence type="ECO:0000256" key="1">
    <source>
        <dbReference type="SAM" id="Phobius"/>
    </source>
</evidence>
<dbReference type="Proteomes" id="UP001205919">
    <property type="component" value="Unassembled WGS sequence"/>
</dbReference>
<feature type="transmembrane region" description="Helical" evidence="1">
    <location>
        <begin position="268"/>
        <end position="292"/>
    </location>
</feature>
<keyword evidence="1" id="KW-0472">Membrane</keyword>
<gene>
    <name evidence="2" type="ORF">NE630_09500</name>
</gene>
<feature type="transmembrane region" description="Helical" evidence="1">
    <location>
        <begin position="92"/>
        <end position="110"/>
    </location>
</feature>
<proteinExistence type="predicted"/>
<dbReference type="RefSeq" id="WP_256181995.1">
    <property type="nucleotide sequence ID" value="NZ_JANFYT010000018.1"/>
</dbReference>
<keyword evidence="1" id="KW-1133">Transmembrane helix</keyword>
<comment type="caution">
    <text evidence="2">The sequence shown here is derived from an EMBL/GenBank/DDBJ whole genome shotgun (WGS) entry which is preliminary data.</text>
</comment>
<feature type="transmembrane region" description="Helical" evidence="1">
    <location>
        <begin position="238"/>
        <end position="256"/>
    </location>
</feature>
<reference evidence="2 3" key="1">
    <citation type="submission" date="2022-06" db="EMBL/GenBank/DDBJ databases">
        <title>Isolation of gut microbiota from human fecal samples.</title>
        <authorList>
            <person name="Pamer E.G."/>
            <person name="Barat B."/>
            <person name="Waligurski E."/>
            <person name="Medina S."/>
            <person name="Paddock L."/>
            <person name="Mostad J."/>
        </authorList>
    </citation>
    <scope>NUCLEOTIDE SEQUENCE [LARGE SCALE GENOMIC DNA]</scope>
    <source>
        <strain evidence="2 3">DFI.9.90</strain>
    </source>
</reference>
<dbReference type="EMBL" id="JANFYT010000018">
    <property type="protein sequence ID" value="MCQ4814662.1"/>
    <property type="molecule type" value="Genomic_DNA"/>
</dbReference>
<sequence length="306" mass="35154">MFSFISGGYLQESISNTYFWGYLFFIFIIDRYKYDYEKMLINVLLALALFILFLVGADFWGLIDVNTHYIPSYLHSAGEAMIGRVDWYPLKYIIFLKASPLLVFALFYYLEKKKYMFTVLIFIALVFSGTRANLIFPSLFIVVYLWITNEKLTKIMIVIASIGLSPLLLSGIKILNKAKETSEVIKYGHYISIIHELKDPINFLFGMGYGTIFYTSGLSDYSANTELSYLDFFRKSGFFNFVLLIFFIVRPIGLLYKSRKTAPLCAYLSYLLIAGTNPLLVSSTSMIGYVYIYSFFLKINGGDESV</sequence>